<dbReference type="AlphaFoldDB" id="U4KLH1"/>
<feature type="transmembrane region" description="Helical" evidence="7">
    <location>
        <begin position="61"/>
        <end position="83"/>
    </location>
</feature>
<evidence type="ECO:0000256" key="2">
    <source>
        <dbReference type="ARBA" id="ARBA00011006"/>
    </source>
</evidence>
<accession>U4KLH1</accession>
<dbReference type="Pfam" id="PF04226">
    <property type="entry name" value="Transgly_assoc"/>
    <property type="match status" value="1"/>
</dbReference>
<dbReference type="PANTHER" id="PTHR33884:SF3">
    <property type="entry name" value="UPF0410 PROTEIN YMGE"/>
    <property type="match status" value="1"/>
</dbReference>
<dbReference type="EMBL" id="FO681347">
    <property type="protein sequence ID" value="CCV64678.1"/>
    <property type="molecule type" value="Genomic_DNA"/>
</dbReference>
<feature type="transmembrane region" description="Helical" evidence="7">
    <location>
        <begin position="36"/>
        <end position="55"/>
    </location>
</feature>
<evidence type="ECO:0000256" key="3">
    <source>
        <dbReference type="ARBA" id="ARBA00022475"/>
    </source>
</evidence>
<evidence type="ECO:0000256" key="1">
    <source>
        <dbReference type="ARBA" id="ARBA00004651"/>
    </source>
</evidence>
<comment type="similarity">
    <text evidence="2">Belongs to the UPF0410 family.</text>
</comment>
<dbReference type="STRING" id="1318466.BN85411010"/>
<organism evidence="8 9">
    <name type="scientific">Alteracholeplasma palmae (strain ATCC 49389 / J233)</name>
    <name type="common">Acholeplasma palmae</name>
    <dbReference type="NCBI Taxonomy" id="1318466"/>
    <lineage>
        <taxon>Bacteria</taxon>
        <taxon>Bacillati</taxon>
        <taxon>Mycoplasmatota</taxon>
        <taxon>Mollicutes</taxon>
        <taxon>Acholeplasmatales</taxon>
        <taxon>Acholeplasmataceae</taxon>
        <taxon>Acholeplasma</taxon>
    </lineage>
</organism>
<dbReference type="GO" id="GO:0005886">
    <property type="term" value="C:plasma membrane"/>
    <property type="evidence" value="ECO:0007669"/>
    <property type="project" value="UniProtKB-SubCell"/>
</dbReference>
<comment type="subcellular location">
    <subcellularLocation>
        <location evidence="1">Cell membrane</location>
        <topology evidence="1">Multi-pass membrane protein</topology>
    </subcellularLocation>
</comment>
<feature type="transmembrane region" description="Helical" evidence="7">
    <location>
        <begin position="6"/>
        <end position="24"/>
    </location>
</feature>
<dbReference type="PANTHER" id="PTHR33884">
    <property type="entry name" value="UPF0410 PROTEIN YMGE"/>
    <property type="match status" value="1"/>
</dbReference>
<reference evidence="8 9" key="1">
    <citation type="journal article" date="2013" name="J. Mol. Microbiol. Biotechnol.">
        <title>Analysis of the Complete Genomes of Acholeplasma brassicae , A. palmae and A. laidlawii and Their Comparison to the Obligate Parasites from ' Candidatus Phytoplasma'.</title>
        <authorList>
            <person name="Kube M."/>
            <person name="Siewert C."/>
            <person name="Migdoll A.M."/>
            <person name="Duduk B."/>
            <person name="Holz S."/>
            <person name="Rabus R."/>
            <person name="Seemuller E."/>
            <person name="Mitrovic J."/>
            <person name="Muller I."/>
            <person name="Buttner C."/>
            <person name="Reinhardt R."/>
        </authorList>
    </citation>
    <scope>NUCLEOTIDE SEQUENCE [LARGE SCALE GENOMIC DNA]</scope>
    <source>
        <strain evidence="8 9">J233</strain>
    </source>
</reference>
<keyword evidence="5 7" id="KW-1133">Transmembrane helix</keyword>
<evidence type="ECO:0000256" key="5">
    <source>
        <dbReference type="ARBA" id="ARBA00022989"/>
    </source>
</evidence>
<keyword evidence="6 7" id="KW-0472">Membrane</keyword>
<evidence type="ECO:0000313" key="9">
    <source>
        <dbReference type="Proteomes" id="UP000032740"/>
    </source>
</evidence>
<evidence type="ECO:0000256" key="7">
    <source>
        <dbReference type="SAM" id="Phobius"/>
    </source>
</evidence>
<dbReference type="RefSeq" id="WP_030003565.1">
    <property type="nucleotide sequence ID" value="NC_022538.1"/>
</dbReference>
<dbReference type="InterPro" id="IPR007341">
    <property type="entry name" value="Transgly_assoc"/>
</dbReference>
<dbReference type="HOGENOM" id="CLU_160040_0_1_14"/>
<keyword evidence="4 7" id="KW-0812">Transmembrane</keyword>
<name>U4KLH1_ALTPJ</name>
<proteinExistence type="inferred from homology"/>
<gene>
    <name evidence="8" type="ORF">BN85411010</name>
</gene>
<dbReference type="Proteomes" id="UP000032740">
    <property type="component" value="Chromosome"/>
</dbReference>
<evidence type="ECO:0000256" key="4">
    <source>
        <dbReference type="ARBA" id="ARBA00022692"/>
    </source>
</evidence>
<evidence type="ECO:0000256" key="6">
    <source>
        <dbReference type="ARBA" id="ARBA00023136"/>
    </source>
</evidence>
<dbReference type="KEGG" id="apal:BN85411010"/>
<sequence length="87" mass="9221">MEWLWNLLIFLAIGALIGYVAAILTGNKKDGLIRNIIIGILGSLVGGIIGKLIPVGDANALSLWGILLSVVGSIIVIVVGRFVTKRR</sequence>
<protein>
    <submittedName>
        <fullName evidence="8">Transglycosylase-associated protein</fullName>
    </submittedName>
</protein>
<evidence type="ECO:0000313" key="8">
    <source>
        <dbReference type="EMBL" id="CCV64678.1"/>
    </source>
</evidence>
<keyword evidence="9" id="KW-1185">Reference proteome</keyword>
<keyword evidence="3" id="KW-1003">Cell membrane</keyword>